<dbReference type="SUPFAM" id="SSF52540">
    <property type="entry name" value="P-loop containing nucleoside triphosphate hydrolases"/>
    <property type="match status" value="1"/>
</dbReference>
<dbReference type="InterPro" id="IPR027417">
    <property type="entry name" value="P-loop_NTPase"/>
</dbReference>
<sequence length="204" mass="21706">MLDFFLPWRGLARGGVHQLEGVPGDASVQAFATGLTSRCAGADGRALWLRLRRDRQETGEPYGPGLARYGLPPDRLMLVEARAPSDLLWAVEEGLRGGALSVALAEGVSPDVTASRRLQLAAEASGVTALLVSSGPVRARSVALTRWRVTAAPSARGVHRPRWQVELLHCRGGKPGSWIMEWDDAALGFAVVPALASRALAQAV</sequence>
<proteinExistence type="predicted"/>
<comment type="caution">
    <text evidence="1">The sequence shown here is derived from an EMBL/GenBank/DDBJ whole genome shotgun (WGS) entry which is preliminary data.</text>
</comment>
<evidence type="ECO:0000313" key="1">
    <source>
        <dbReference type="EMBL" id="KZD12412.1"/>
    </source>
</evidence>
<dbReference type="Gene3D" id="3.40.50.300">
    <property type="entry name" value="P-loop containing nucleotide triphosphate hydrolases"/>
    <property type="match status" value="1"/>
</dbReference>
<dbReference type="AlphaFoldDB" id="A0A154WFX6"/>
<protein>
    <recommendedName>
        <fullName evidence="3">Protein ImuA</fullName>
    </recommendedName>
</protein>
<accession>A0A154WFX6</accession>
<reference evidence="1 2" key="1">
    <citation type="submission" date="2015-12" db="EMBL/GenBank/DDBJ databases">
        <title>Genome sequence of Oceanibaculum pacificum MCCC 1A02656.</title>
        <authorList>
            <person name="Lu L."/>
            <person name="Lai Q."/>
            <person name="Shao Z."/>
            <person name="Qian P."/>
        </authorList>
    </citation>
    <scope>NUCLEOTIDE SEQUENCE [LARGE SCALE GENOMIC DNA]</scope>
    <source>
        <strain evidence="1 2">MCCC 1A02656</strain>
    </source>
</reference>
<gene>
    <name evidence="1" type="ORF">AUP43_16390</name>
</gene>
<organism evidence="1 2">
    <name type="scientific">Oceanibaculum pacificum</name>
    <dbReference type="NCBI Taxonomy" id="580166"/>
    <lineage>
        <taxon>Bacteria</taxon>
        <taxon>Pseudomonadati</taxon>
        <taxon>Pseudomonadota</taxon>
        <taxon>Alphaproteobacteria</taxon>
        <taxon>Rhodospirillales</taxon>
        <taxon>Oceanibaculaceae</taxon>
        <taxon>Oceanibaculum</taxon>
    </lineage>
</organism>
<evidence type="ECO:0008006" key="3">
    <source>
        <dbReference type="Google" id="ProtNLM"/>
    </source>
</evidence>
<name>A0A154WFX6_9PROT</name>
<dbReference type="EMBL" id="LPXN01000025">
    <property type="protein sequence ID" value="KZD12412.1"/>
    <property type="molecule type" value="Genomic_DNA"/>
</dbReference>
<dbReference type="Proteomes" id="UP000076400">
    <property type="component" value="Unassembled WGS sequence"/>
</dbReference>
<keyword evidence="2" id="KW-1185">Reference proteome</keyword>
<dbReference type="STRING" id="580166.AUP43_16390"/>
<evidence type="ECO:0000313" key="2">
    <source>
        <dbReference type="Proteomes" id="UP000076400"/>
    </source>
</evidence>